<sequence>MLYDDESKLPKVGTTISFQGHQWDVLKKMYDGVFSIVYLLRDFDDKRKLYAMKVEKQANCESTARWRTQWGWEFGMGPYAMALGLRLGVSQWLGICVEFRLDFHVSAYDHLLKALSPFHFHEGIDP</sequence>
<evidence type="ECO:0000313" key="1">
    <source>
        <dbReference type="EMBL" id="RCN34824.1"/>
    </source>
</evidence>
<evidence type="ECO:0000313" key="2">
    <source>
        <dbReference type="Proteomes" id="UP000252519"/>
    </source>
</evidence>
<comment type="caution">
    <text evidence="1">The sequence shown here is derived from an EMBL/GenBank/DDBJ whole genome shotgun (WGS) entry which is preliminary data.</text>
</comment>
<dbReference type="EMBL" id="JOJR01000735">
    <property type="protein sequence ID" value="RCN34824.1"/>
    <property type="molecule type" value="Genomic_DNA"/>
</dbReference>
<keyword evidence="2" id="KW-1185">Reference proteome</keyword>
<dbReference type="AlphaFoldDB" id="A0A368FRH9"/>
<organism evidence="1 2">
    <name type="scientific">Ancylostoma caninum</name>
    <name type="common">Dog hookworm</name>
    <dbReference type="NCBI Taxonomy" id="29170"/>
    <lineage>
        <taxon>Eukaryota</taxon>
        <taxon>Metazoa</taxon>
        <taxon>Ecdysozoa</taxon>
        <taxon>Nematoda</taxon>
        <taxon>Chromadorea</taxon>
        <taxon>Rhabditida</taxon>
        <taxon>Rhabditina</taxon>
        <taxon>Rhabditomorpha</taxon>
        <taxon>Strongyloidea</taxon>
        <taxon>Ancylostomatidae</taxon>
        <taxon>Ancylostomatinae</taxon>
        <taxon>Ancylostoma</taxon>
    </lineage>
</organism>
<protein>
    <submittedName>
        <fullName evidence="1">Uncharacterized protein</fullName>
    </submittedName>
</protein>
<gene>
    <name evidence="1" type="ORF">ANCCAN_19338</name>
</gene>
<accession>A0A368FRH9</accession>
<name>A0A368FRH9_ANCCA</name>
<proteinExistence type="predicted"/>
<reference evidence="1 2" key="1">
    <citation type="submission" date="2014-10" db="EMBL/GenBank/DDBJ databases">
        <title>Draft genome of the hookworm Ancylostoma caninum.</title>
        <authorList>
            <person name="Mitreva M."/>
        </authorList>
    </citation>
    <scope>NUCLEOTIDE SEQUENCE [LARGE SCALE GENOMIC DNA]</scope>
    <source>
        <strain evidence="1 2">Baltimore</strain>
    </source>
</reference>
<dbReference type="Proteomes" id="UP000252519">
    <property type="component" value="Unassembled WGS sequence"/>
</dbReference>